<evidence type="ECO:0000256" key="9">
    <source>
        <dbReference type="SAM" id="MobiDB-lite"/>
    </source>
</evidence>
<dbReference type="InterPro" id="IPR050440">
    <property type="entry name" value="Laminin/Netrin_ECM"/>
</dbReference>
<feature type="domain" description="Laminin EGF-like" evidence="11">
    <location>
        <begin position="375"/>
        <end position="424"/>
    </location>
</feature>
<feature type="disulfide bond" evidence="8">
    <location>
        <begin position="396"/>
        <end position="405"/>
    </location>
</feature>
<evidence type="ECO:0000259" key="11">
    <source>
        <dbReference type="PROSITE" id="PS50027"/>
    </source>
</evidence>
<dbReference type="GO" id="GO:0005604">
    <property type="term" value="C:basement membrane"/>
    <property type="evidence" value="ECO:0007669"/>
    <property type="project" value="TreeGrafter"/>
</dbReference>
<dbReference type="InterPro" id="IPR008993">
    <property type="entry name" value="TIMP-like_OB-fold"/>
</dbReference>
<feature type="disulfide bond" evidence="8">
    <location>
        <begin position="375"/>
        <end position="387"/>
    </location>
</feature>
<comment type="subcellular location">
    <subcellularLocation>
        <location evidence="1">Secreted</location>
    </subcellularLocation>
</comment>
<dbReference type="GO" id="GO:0005576">
    <property type="term" value="C:extracellular region"/>
    <property type="evidence" value="ECO:0007669"/>
    <property type="project" value="UniProtKB-SubCell"/>
</dbReference>
<dbReference type="AlphaFoldDB" id="A0A815PS32"/>
<sequence length="619" mass="71599">MFFIKLIFSFVLISLSLCSANRWYRMFNTYYDDPCIDHHKRFQRCIPDFINAAYQKPVYVSSTCGNSPKEFCNLSQLNKNHPIDYLTDINNPNNLTCWQSDLIKQGDNISLILSLKKKFELTYISLQFCSQNKPDSMAIFKSMDMGLTWIPLQYYSNNCEDIFNKSSNGIITRSNEQEALCIDTKSQLSTISSESRIAFSTLEGRPSAYEFDTSPVLQDWVTATDIKIILLSSSLSSSNIELNSYSVADFAVGGRCKCNGHASKCLTNSDGRLVCDCKHNTAGDECERCKDFHYDRPWARATQRDANECVACNCNNHSQQCRFNKELYLLSGRKSGGICIQCKHNTVGRHCSYCKETFYRDPNLSIIHPEICKACNCHPVGSRGKICNQTTGQCPCKDGVTGLRCDRCMKGYQQTKSPISPCIKKLDLQSSNLYNIYNQDNNMHRYHEQDVDNDDDDVYTPPTKRTTTTTTTTSMTTVRPILTEYNPLIDMGQYCGACRYYSRRLHVKKYCKRDYTIHARVTNQHDAGQWISYLLTIVRVYKDRLNRIQESEQWVWVSRKDVQCSCPRLKLDKQYLLMGFYDQMQTSLSLDRTSVVIEWRPRMEQRMNRFRRYELNKKC</sequence>
<feature type="chain" id="PRO_5032994737" description="Netrin-1" evidence="10">
    <location>
        <begin position="21"/>
        <end position="619"/>
    </location>
</feature>
<dbReference type="GO" id="GO:0008045">
    <property type="term" value="P:motor neuron axon guidance"/>
    <property type="evidence" value="ECO:0007669"/>
    <property type="project" value="TreeGrafter"/>
</dbReference>
<dbReference type="Proteomes" id="UP000663870">
    <property type="component" value="Unassembled WGS sequence"/>
</dbReference>
<dbReference type="InterPro" id="IPR008211">
    <property type="entry name" value="Laminin_N"/>
</dbReference>
<evidence type="ECO:0000256" key="8">
    <source>
        <dbReference type="PROSITE-ProRule" id="PRU00460"/>
    </source>
</evidence>
<keyword evidence="5 8" id="KW-1015">Disulfide bond</keyword>
<keyword evidence="3 10" id="KW-0732">Signal</keyword>
<dbReference type="CDD" id="cd00055">
    <property type="entry name" value="EGF_Lam"/>
    <property type="match status" value="3"/>
</dbReference>
<dbReference type="SUPFAM" id="SSF50242">
    <property type="entry name" value="TIMP-like"/>
    <property type="match status" value="1"/>
</dbReference>
<keyword evidence="2" id="KW-0964">Secreted</keyword>
<dbReference type="CDD" id="cd03579">
    <property type="entry name" value="NTR_netrin-1_like"/>
    <property type="match status" value="1"/>
</dbReference>
<dbReference type="SMART" id="SM00180">
    <property type="entry name" value="EGF_Lam"/>
    <property type="match status" value="3"/>
</dbReference>
<dbReference type="FunFam" id="2.10.25.10:FF:000048">
    <property type="entry name" value="Netrin 3"/>
    <property type="match status" value="1"/>
</dbReference>
<evidence type="ECO:0000313" key="14">
    <source>
        <dbReference type="EMBL" id="CAF1452746.1"/>
    </source>
</evidence>
<evidence type="ECO:0000256" key="3">
    <source>
        <dbReference type="ARBA" id="ARBA00022729"/>
    </source>
</evidence>
<dbReference type="GO" id="GO:0016358">
    <property type="term" value="P:dendrite development"/>
    <property type="evidence" value="ECO:0007669"/>
    <property type="project" value="TreeGrafter"/>
</dbReference>
<dbReference type="SMART" id="SM00643">
    <property type="entry name" value="C345C"/>
    <property type="match status" value="1"/>
</dbReference>
<feature type="signal peptide" evidence="10">
    <location>
        <begin position="1"/>
        <end position="20"/>
    </location>
</feature>
<dbReference type="PANTHER" id="PTHR10574:SF365">
    <property type="entry name" value="NETRIN-A-RELATED"/>
    <property type="match status" value="1"/>
</dbReference>
<evidence type="ECO:0000256" key="5">
    <source>
        <dbReference type="ARBA" id="ARBA00023157"/>
    </source>
</evidence>
<feature type="disulfide bond" evidence="8">
    <location>
        <begin position="377"/>
        <end position="394"/>
    </location>
</feature>
<dbReference type="PANTHER" id="PTHR10574">
    <property type="entry name" value="NETRIN/LAMININ-RELATED"/>
    <property type="match status" value="1"/>
</dbReference>
<dbReference type="Gene3D" id="2.10.25.10">
    <property type="entry name" value="Laminin"/>
    <property type="match status" value="2"/>
</dbReference>
<gene>
    <name evidence="14" type="ORF">JXQ802_LOCUS37695</name>
</gene>
<evidence type="ECO:0000256" key="10">
    <source>
        <dbReference type="SAM" id="SignalP"/>
    </source>
</evidence>
<dbReference type="Pfam" id="PF01759">
    <property type="entry name" value="NTR"/>
    <property type="match status" value="1"/>
</dbReference>
<feature type="compositionally biased region" description="Low complexity" evidence="9">
    <location>
        <begin position="460"/>
        <end position="472"/>
    </location>
</feature>
<evidence type="ECO:0000256" key="7">
    <source>
        <dbReference type="ARBA" id="ARBA00023292"/>
    </source>
</evidence>
<evidence type="ECO:0000256" key="1">
    <source>
        <dbReference type="ARBA" id="ARBA00004613"/>
    </source>
</evidence>
<feature type="disulfide bond" evidence="8">
    <location>
        <begin position="408"/>
        <end position="422"/>
    </location>
</feature>
<reference evidence="14" key="1">
    <citation type="submission" date="2021-02" db="EMBL/GenBank/DDBJ databases">
        <authorList>
            <person name="Nowell W R."/>
        </authorList>
    </citation>
    <scope>NUCLEOTIDE SEQUENCE</scope>
</reference>
<protein>
    <recommendedName>
        <fullName evidence="16">Netrin-1</fullName>
    </recommendedName>
</protein>
<keyword evidence="6" id="KW-0325">Glycoprotein</keyword>
<evidence type="ECO:0000259" key="12">
    <source>
        <dbReference type="PROSITE" id="PS50189"/>
    </source>
</evidence>
<keyword evidence="15" id="KW-1185">Reference proteome</keyword>
<organism evidence="14 15">
    <name type="scientific">Rotaria sordida</name>
    <dbReference type="NCBI Taxonomy" id="392033"/>
    <lineage>
        <taxon>Eukaryota</taxon>
        <taxon>Metazoa</taxon>
        <taxon>Spiralia</taxon>
        <taxon>Gnathifera</taxon>
        <taxon>Rotifera</taxon>
        <taxon>Eurotatoria</taxon>
        <taxon>Bdelloidea</taxon>
        <taxon>Philodinida</taxon>
        <taxon>Philodinidae</taxon>
        <taxon>Rotaria</taxon>
    </lineage>
</organism>
<dbReference type="InterPro" id="IPR056863">
    <property type="entry name" value="LMN_ATRN_NET-like_EGF"/>
</dbReference>
<dbReference type="Gene3D" id="2.40.50.120">
    <property type="match status" value="1"/>
</dbReference>
<evidence type="ECO:0008006" key="16">
    <source>
        <dbReference type="Google" id="ProtNLM"/>
    </source>
</evidence>
<dbReference type="PROSITE" id="PS51117">
    <property type="entry name" value="LAMININ_NTER"/>
    <property type="match status" value="1"/>
</dbReference>
<dbReference type="GO" id="GO:0009888">
    <property type="term" value="P:tissue development"/>
    <property type="evidence" value="ECO:0007669"/>
    <property type="project" value="TreeGrafter"/>
</dbReference>
<feature type="domain" description="NTR" evidence="12">
    <location>
        <begin position="495"/>
        <end position="619"/>
    </location>
</feature>
<dbReference type="InterPro" id="IPR002049">
    <property type="entry name" value="LE_dom"/>
</dbReference>
<feature type="region of interest" description="Disordered" evidence="9">
    <location>
        <begin position="450"/>
        <end position="472"/>
    </location>
</feature>
<evidence type="ECO:0000256" key="2">
    <source>
        <dbReference type="ARBA" id="ARBA00022525"/>
    </source>
</evidence>
<dbReference type="EMBL" id="CAJNOL010002034">
    <property type="protein sequence ID" value="CAF1452746.1"/>
    <property type="molecule type" value="Genomic_DNA"/>
</dbReference>
<dbReference type="Pfam" id="PF24973">
    <property type="entry name" value="EGF_LMN_ATRN"/>
    <property type="match status" value="2"/>
</dbReference>
<keyword evidence="7 8" id="KW-0424">Laminin EGF-like domain</keyword>
<accession>A0A815PS32</accession>
<dbReference type="Pfam" id="PF00053">
    <property type="entry name" value="EGF_laminin"/>
    <property type="match status" value="1"/>
</dbReference>
<comment type="caution">
    <text evidence="14">The sequence shown here is derived from an EMBL/GenBank/DDBJ whole genome shotgun (WGS) entry which is preliminary data.</text>
</comment>
<proteinExistence type="predicted"/>
<dbReference type="PROSITE" id="PS50189">
    <property type="entry name" value="NTR"/>
    <property type="match status" value="1"/>
</dbReference>
<name>A0A815PS32_9BILA</name>
<dbReference type="Pfam" id="PF00055">
    <property type="entry name" value="Laminin_N"/>
    <property type="match status" value="1"/>
</dbReference>
<dbReference type="SUPFAM" id="SSF57196">
    <property type="entry name" value="EGF/Laminin"/>
    <property type="match status" value="3"/>
</dbReference>
<dbReference type="PROSITE" id="PS01248">
    <property type="entry name" value="EGF_LAM_1"/>
    <property type="match status" value="1"/>
</dbReference>
<keyword evidence="4" id="KW-0677">Repeat</keyword>
<dbReference type="InterPro" id="IPR001134">
    <property type="entry name" value="Netrin_domain"/>
</dbReference>
<dbReference type="Gene3D" id="2.60.120.260">
    <property type="entry name" value="Galactose-binding domain-like"/>
    <property type="match status" value="1"/>
</dbReference>
<evidence type="ECO:0000313" key="15">
    <source>
        <dbReference type="Proteomes" id="UP000663870"/>
    </source>
</evidence>
<evidence type="ECO:0000259" key="13">
    <source>
        <dbReference type="PROSITE" id="PS51117"/>
    </source>
</evidence>
<dbReference type="SMART" id="SM00136">
    <property type="entry name" value="LamNT"/>
    <property type="match status" value="1"/>
</dbReference>
<dbReference type="PROSITE" id="PS50027">
    <property type="entry name" value="EGF_LAM_2"/>
    <property type="match status" value="1"/>
</dbReference>
<dbReference type="InterPro" id="IPR018933">
    <property type="entry name" value="Netrin_module_non-TIMP"/>
</dbReference>
<evidence type="ECO:0000256" key="6">
    <source>
        <dbReference type="ARBA" id="ARBA00023180"/>
    </source>
</evidence>
<evidence type="ECO:0000256" key="4">
    <source>
        <dbReference type="ARBA" id="ARBA00022737"/>
    </source>
</evidence>
<feature type="domain" description="Laminin N-terminal" evidence="13">
    <location>
        <begin position="41"/>
        <end position="255"/>
    </location>
</feature>
<dbReference type="FunFam" id="2.10.25.10:FF:000081">
    <property type="entry name" value="Netrin 1"/>
    <property type="match status" value="1"/>
</dbReference>
<dbReference type="GO" id="GO:0009887">
    <property type="term" value="P:animal organ morphogenesis"/>
    <property type="evidence" value="ECO:0007669"/>
    <property type="project" value="TreeGrafter"/>
</dbReference>